<dbReference type="GO" id="GO:0007431">
    <property type="term" value="P:salivary gland development"/>
    <property type="evidence" value="ECO:0007669"/>
    <property type="project" value="UniProtKB-ARBA"/>
</dbReference>
<evidence type="ECO:0000259" key="4">
    <source>
        <dbReference type="SMART" id="SM00043"/>
    </source>
</evidence>
<dbReference type="GeneID" id="366219"/>
<dbReference type="CTD" id="1473"/>
<dbReference type="RGD" id="1310978">
    <property type="gene designation" value="Cst5"/>
</dbReference>
<dbReference type="Pfam" id="PF00031">
    <property type="entry name" value="Cystatin"/>
    <property type="match status" value="1"/>
</dbReference>
<dbReference type="PROSITE" id="PS00287">
    <property type="entry name" value="CYSTATIN"/>
    <property type="match status" value="1"/>
</dbReference>
<gene>
    <name evidence="6" type="primary">Cst5</name>
    <name evidence="5" type="synonym">Cst10_predicted</name>
    <name evidence="5" type="ORF">rCG_27546</name>
</gene>
<dbReference type="PANTHER" id="PTHR46186:SF4">
    <property type="entry name" value="CYSTATIN 10"/>
    <property type="match status" value="1"/>
</dbReference>
<dbReference type="Gene3D" id="3.10.450.10">
    <property type="match status" value="1"/>
</dbReference>
<dbReference type="InterPro" id="IPR000010">
    <property type="entry name" value="Cystatin_dom"/>
</dbReference>
<dbReference type="FunFam" id="3.10.450.10:FF:000004">
    <property type="entry name" value="Cystatin C"/>
    <property type="match status" value="1"/>
</dbReference>
<dbReference type="SUPFAM" id="SSF54403">
    <property type="entry name" value="Cystatin/monellin"/>
    <property type="match status" value="1"/>
</dbReference>
<dbReference type="GO" id="GO:0004869">
    <property type="term" value="F:cysteine-type endopeptidase inhibitor activity"/>
    <property type="evidence" value="ECO:0007669"/>
    <property type="project" value="InterPro"/>
</dbReference>
<dbReference type="EMBL" id="CH474026">
    <property type="protein sequence ID" value="EDL95061.1"/>
    <property type="molecule type" value="Genomic_DNA"/>
</dbReference>
<reference evidence="5" key="1">
    <citation type="journal article" date="2005" name="Genome Res.">
        <title>Gene and alternative splicing annotation with AIR.</title>
        <authorList>
            <person name="Florea L."/>
            <person name="Di Francesco V."/>
            <person name="Miller J."/>
            <person name="Turner R."/>
            <person name="Yao A."/>
            <person name="Harris M."/>
            <person name="Walenz B."/>
            <person name="Mobarry C."/>
            <person name="Merkulov G.V."/>
            <person name="Charlab R."/>
            <person name="Dew I."/>
            <person name="Deng Z."/>
            <person name="Istrail S."/>
            <person name="Li P."/>
            <person name="Sutton G."/>
        </authorList>
    </citation>
    <scope>NUCLEOTIDE SEQUENCE</scope>
    <source>
        <strain evidence="5">BN</strain>
    </source>
</reference>
<dbReference type="InterPro" id="IPR018073">
    <property type="entry name" value="Prot_inh_cystat_CS"/>
</dbReference>
<feature type="signal peptide" evidence="3">
    <location>
        <begin position="1"/>
        <end position="30"/>
    </location>
</feature>
<reference evidence="5" key="2">
    <citation type="submission" date="2005-09" db="EMBL/GenBank/DDBJ databases">
        <authorList>
            <person name="Mural R.J."/>
            <person name="Li P.W."/>
            <person name="Adams M.D."/>
            <person name="Amanatides P.G."/>
            <person name="Baden-Tillson H."/>
            <person name="Barnstead M."/>
            <person name="Chin S.H."/>
            <person name="Dew I."/>
            <person name="Evans C.A."/>
            <person name="Ferriera S."/>
            <person name="Flanigan M."/>
            <person name="Fosler C."/>
            <person name="Glodek A."/>
            <person name="Gu Z."/>
            <person name="Holt R.A."/>
            <person name="Jennings D."/>
            <person name="Kraft C.L."/>
            <person name="Lu F."/>
            <person name="Nguyen T."/>
            <person name="Nusskern D.R."/>
            <person name="Pfannkoch C.M."/>
            <person name="Sitter C."/>
            <person name="Sutton G.G."/>
            <person name="Venter J.C."/>
            <person name="Wang Z."/>
            <person name="Woodage T."/>
            <person name="Zheng X.H."/>
            <person name="Zhong F."/>
        </authorList>
    </citation>
    <scope>NUCLEOTIDE SEQUENCE</scope>
    <source>
        <strain evidence="5">BN</strain>
    </source>
</reference>
<keyword evidence="3" id="KW-0732">Signal</keyword>
<evidence type="ECO:0000256" key="3">
    <source>
        <dbReference type="SAM" id="SignalP"/>
    </source>
</evidence>
<comment type="similarity">
    <text evidence="1">Belongs to the cystatin family.</text>
</comment>
<dbReference type="PANTHER" id="PTHR46186">
    <property type="entry name" value="CYSTATIN"/>
    <property type="match status" value="1"/>
</dbReference>
<dbReference type="OrthoDB" id="1908104at2759"/>
<dbReference type="InterPro" id="IPR046350">
    <property type="entry name" value="Cystatin_sf"/>
</dbReference>
<proteinExistence type="inferred from homology"/>
<keyword evidence="2" id="KW-1015">Disulfide bond</keyword>
<dbReference type="Proteomes" id="UP000234681">
    <property type="component" value="Chromosome 3"/>
</dbReference>
<dbReference type="SMART" id="SM00043">
    <property type="entry name" value="CY"/>
    <property type="match status" value="1"/>
</dbReference>
<dbReference type="AlphaFoldDB" id="A6K7F8"/>
<feature type="domain" description="Cystatin" evidence="4">
    <location>
        <begin position="46"/>
        <end position="156"/>
    </location>
</feature>
<dbReference type="KEGG" id="rno:366219"/>
<organism evidence="5">
    <name type="scientific">Rattus norvegicus</name>
    <name type="common">Rat</name>
    <dbReference type="NCBI Taxonomy" id="10116"/>
    <lineage>
        <taxon>Eukaryota</taxon>
        <taxon>Metazoa</taxon>
        <taxon>Chordata</taxon>
        <taxon>Craniata</taxon>
        <taxon>Vertebrata</taxon>
        <taxon>Euteleostomi</taxon>
        <taxon>Mammalia</taxon>
        <taxon>Eutheria</taxon>
        <taxon>Euarchontoglires</taxon>
        <taxon>Glires</taxon>
        <taxon>Rodentia</taxon>
        <taxon>Myomorpha</taxon>
        <taxon>Muroidea</taxon>
        <taxon>Muridae</taxon>
        <taxon>Murinae</taxon>
        <taxon>Rattus</taxon>
    </lineage>
</organism>
<evidence type="ECO:0000256" key="1">
    <source>
        <dbReference type="ARBA" id="ARBA00009403"/>
    </source>
</evidence>
<sequence length="158" mass="17183">MSEGALSTPTMASLLSPSLPLLAALALTLALTVNPAASTNAKGKQVAVGGVEPADPNDKEVQKVINFAVKTYNDMNNDLYLSRPIRVMSASQQVVSGKNFYLKIELGQTMCTKAQSDLADCPFNEQPDQQKRAVCNFQINVEPWLNKISLTNFKCYNV</sequence>
<feature type="chain" id="PRO_5039944762" evidence="3">
    <location>
        <begin position="31"/>
        <end position="158"/>
    </location>
</feature>
<protein>
    <submittedName>
        <fullName evidence="5">Cystatin 10 (Chondrocytes) (Predicted)</fullName>
    </submittedName>
</protein>
<dbReference type="RefSeq" id="NP_001102431.1">
    <property type="nucleotide sequence ID" value="NM_001108961.1"/>
</dbReference>
<evidence type="ECO:0000313" key="6">
    <source>
        <dbReference type="RGD" id="1310978"/>
    </source>
</evidence>
<dbReference type="CDD" id="cd00042">
    <property type="entry name" value="CY"/>
    <property type="match status" value="1"/>
</dbReference>
<dbReference type="AGR" id="RGD:1310978"/>
<evidence type="ECO:0000313" key="5">
    <source>
        <dbReference type="EMBL" id="EDL95061.1"/>
    </source>
</evidence>
<dbReference type="GO" id="GO:0048678">
    <property type="term" value="P:response to axon injury"/>
    <property type="evidence" value="ECO:0007669"/>
    <property type="project" value="UniProtKB-ARBA"/>
</dbReference>
<evidence type="ECO:0000256" key="2">
    <source>
        <dbReference type="ARBA" id="ARBA00023157"/>
    </source>
</evidence>
<accession>A6K7F8</accession>
<name>A6K7F8_RAT</name>